<dbReference type="OrthoDB" id="9782542at2"/>
<feature type="compositionally biased region" description="Basic and acidic residues" evidence="2">
    <location>
        <begin position="17"/>
        <end position="27"/>
    </location>
</feature>
<feature type="region of interest" description="Disordered" evidence="2">
    <location>
        <begin position="1"/>
        <end position="151"/>
    </location>
</feature>
<dbReference type="Pfam" id="PF03816">
    <property type="entry name" value="LytR_cpsA_psr"/>
    <property type="match status" value="1"/>
</dbReference>
<feature type="domain" description="Cell envelope-related transcriptional attenuator" evidence="4">
    <location>
        <begin position="224"/>
        <end position="365"/>
    </location>
</feature>
<keyword evidence="3" id="KW-0812">Transmembrane</keyword>
<dbReference type="Gene3D" id="3.40.630.190">
    <property type="entry name" value="LCP protein"/>
    <property type="match status" value="1"/>
</dbReference>
<feature type="transmembrane region" description="Helical" evidence="3">
    <location>
        <begin position="157"/>
        <end position="179"/>
    </location>
</feature>
<protein>
    <submittedName>
        <fullName evidence="5">Transcriptional regulator</fullName>
    </submittedName>
</protein>
<evidence type="ECO:0000256" key="1">
    <source>
        <dbReference type="ARBA" id="ARBA00006068"/>
    </source>
</evidence>
<proteinExistence type="inferred from homology"/>
<dbReference type="EMBL" id="MWWQ01000006">
    <property type="protein sequence ID" value="OZG51927.1"/>
    <property type="molecule type" value="Genomic_DNA"/>
</dbReference>
<keyword evidence="3" id="KW-0472">Membrane</keyword>
<dbReference type="NCBIfam" id="TIGR00350">
    <property type="entry name" value="lytR_cpsA_psr"/>
    <property type="match status" value="1"/>
</dbReference>
<feature type="compositionally biased region" description="Low complexity" evidence="2">
    <location>
        <begin position="28"/>
        <end position="43"/>
    </location>
</feature>
<dbReference type="InterPro" id="IPR004474">
    <property type="entry name" value="LytR_CpsA_psr"/>
</dbReference>
<sequence>MAYSGSQLPPSFSPSNRDGDGRQRHTDASAQSSRHQQSRQAPPSFAPGGQRASGASQQPRQFQPASFAPNSAGTRASGTARTGSARNSSAPAPDRLPSYIAPTPGMNGSGINGSAGSARLRGRQSTAIPNAEPADLPQSGPQRPQRHRRHRHSARRIIAIVLVALLAAIIVFVSSQVMWINRSLNHQDMLSGSANTSGTTWLILGSDQRDGTVGGTQEEVPGFRNDTILVLTKPSSGPSSLISIPRDSYVTVDGQDMKINSVAENYGYPQLVKTVEGLTGVTVDHVALIGFSGVMGIVDALGGVNLCLDYDVNDAYSGLQWTAGCHTADGTTALAFARMRYSDPQGDIGRAARQRQVISAIMTKVTTDKSVRTYSTLHKVGDATLGALTVDENSNAFTLLQMASAFRDATGSGGVTGSVYYSSVNYQPASGIGSCVLLDDDKNLDLFKALSRGTQPAGTVGGYTGA</sequence>
<feature type="compositionally biased region" description="Polar residues" evidence="2">
    <location>
        <begin position="1"/>
        <end position="16"/>
    </location>
</feature>
<keyword evidence="6" id="KW-1185">Reference proteome</keyword>
<dbReference type="AlphaFoldDB" id="A0A261EYL3"/>
<evidence type="ECO:0000259" key="4">
    <source>
        <dbReference type="Pfam" id="PF03816"/>
    </source>
</evidence>
<dbReference type="PANTHER" id="PTHR33392">
    <property type="entry name" value="POLYISOPRENYL-TEICHOIC ACID--PEPTIDOGLYCAN TEICHOIC ACID TRANSFERASE TAGU"/>
    <property type="match status" value="1"/>
</dbReference>
<gene>
    <name evidence="5" type="ORF">PSSU_0710</name>
</gene>
<dbReference type="RefSeq" id="WP_094691027.1">
    <property type="nucleotide sequence ID" value="NZ_MWWQ01000006.1"/>
</dbReference>
<keyword evidence="3" id="KW-1133">Transmembrane helix</keyword>
<comment type="caution">
    <text evidence="5">The sequence shown here is derived from an EMBL/GenBank/DDBJ whole genome shotgun (WGS) entry which is preliminary data.</text>
</comment>
<accession>A0A261EYL3</accession>
<evidence type="ECO:0000313" key="5">
    <source>
        <dbReference type="EMBL" id="OZG51927.1"/>
    </source>
</evidence>
<dbReference type="PANTHER" id="PTHR33392:SF6">
    <property type="entry name" value="POLYISOPRENYL-TEICHOIC ACID--PEPTIDOGLYCAN TEICHOIC ACID TRANSFERASE TAGU"/>
    <property type="match status" value="1"/>
</dbReference>
<organism evidence="5 6">
    <name type="scientific">Pseudoscardovia suis</name>
    <dbReference type="NCBI Taxonomy" id="987063"/>
    <lineage>
        <taxon>Bacteria</taxon>
        <taxon>Bacillati</taxon>
        <taxon>Actinomycetota</taxon>
        <taxon>Actinomycetes</taxon>
        <taxon>Bifidobacteriales</taxon>
        <taxon>Bifidobacteriaceae</taxon>
        <taxon>Pseudoscardovia</taxon>
    </lineage>
</organism>
<evidence type="ECO:0000256" key="2">
    <source>
        <dbReference type="SAM" id="MobiDB-lite"/>
    </source>
</evidence>
<dbReference type="InterPro" id="IPR050922">
    <property type="entry name" value="LytR/CpsA/Psr_CW_biosynth"/>
</dbReference>
<feature type="compositionally biased region" description="Polar residues" evidence="2">
    <location>
        <begin position="53"/>
        <end position="90"/>
    </location>
</feature>
<dbReference type="Proteomes" id="UP000216454">
    <property type="component" value="Unassembled WGS sequence"/>
</dbReference>
<evidence type="ECO:0000313" key="6">
    <source>
        <dbReference type="Proteomes" id="UP000216454"/>
    </source>
</evidence>
<reference evidence="5 6" key="1">
    <citation type="journal article" date="2017" name="BMC Genomics">
        <title>Comparative genomic and phylogenomic analyses of the Bifidobacteriaceae family.</title>
        <authorList>
            <person name="Lugli G.A."/>
            <person name="Milani C."/>
            <person name="Turroni F."/>
            <person name="Duranti S."/>
            <person name="Mancabelli L."/>
            <person name="Mangifesta M."/>
            <person name="Ferrario C."/>
            <person name="Modesto M."/>
            <person name="Mattarelli P."/>
            <person name="Jiri K."/>
            <person name="van Sinderen D."/>
            <person name="Ventura M."/>
        </authorList>
    </citation>
    <scope>NUCLEOTIDE SEQUENCE [LARGE SCALE GENOMIC DNA]</scope>
    <source>
        <strain evidence="5 6">DSM 24744</strain>
    </source>
</reference>
<name>A0A261EYL3_9BIFI</name>
<evidence type="ECO:0000256" key="3">
    <source>
        <dbReference type="SAM" id="Phobius"/>
    </source>
</evidence>
<comment type="similarity">
    <text evidence="1">Belongs to the LytR/CpsA/Psr (LCP) family.</text>
</comment>